<protein>
    <submittedName>
        <fullName evidence="3">Uncharacterized protein</fullName>
    </submittedName>
</protein>
<name>A0A423V9E4_CYTCH</name>
<dbReference type="AlphaFoldDB" id="A0A423V9E4"/>
<evidence type="ECO:0000256" key="2">
    <source>
        <dbReference type="SAM" id="Phobius"/>
    </source>
</evidence>
<reference evidence="3 4" key="1">
    <citation type="submission" date="2015-09" db="EMBL/GenBank/DDBJ databases">
        <title>Host preference determinants of Valsa canker pathogens revealed by comparative genomics.</title>
        <authorList>
            <person name="Yin Z."/>
            <person name="Huang L."/>
        </authorList>
    </citation>
    <scope>NUCLEOTIDE SEQUENCE [LARGE SCALE GENOMIC DNA]</scope>
    <source>
        <strain evidence="3 4">YSFL</strain>
    </source>
</reference>
<feature type="region of interest" description="Disordered" evidence="1">
    <location>
        <begin position="192"/>
        <end position="212"/>
    </location>
</feature>
<keyword evidence="2" id="KW-0472">Membrane</keyword>
<feature type="transmembrane region" description="Helical" evidence="2">
    <location>
        <begin position="165"/>
        <end position="185"/>
    </location>
</feature>
<organism evidence="3 4">
    <name type="scientific">Cytospora chrysosperma</name>
    <name type="common">Cytospora canker fungus</name>
    <name type="synonym">Sphaeria chrysosperma</name>
    <dbReference type="NCBI Taxonomy" id="252740"/>
    <lineage>
        <taxon>Eukaryota</taxon>
        <taxon>Fungi</taxon>
        <taxon>Dikarya</taxon>
        <taxon>Ascomycota</taxon>
        <taxon>Pezizomycotina</taxon>
        <taxon>Sordariomycetes</taxon>
        <taxon>Sordariomycetidae</taxon>
        <taxon>Diaporthales</taxon>
        <taxon>Cytosporaceae</taxon>
        <taxon>Cytospora</taxon>
    </lineage>
</organism>
<dbReference type="EMBL" id="LJZO01000081">
    <property type="protein sequence ID" value="ROV87521.1"/>
    <property type="molecule type" value="Genomic_DNA"/>
</dbReference>
<dbReference type="Proteomes" id="UP000284375">
    <property type="component" value="Unassembled WGS sequence"/>
</dbReference>
<proteinExistence type="predicted"/>
<feature type="region of interest" description="Disordered" evidence="1">
    <location>
        <begin position="232"/>
        <end position="263"/>
    </location>
</feature>
<evidence type="ECO:0000313" key="4">
    <source>
        <dbReference type="Proteomes" id="UP000284375"/>
    </source>
</evidence>
<evidence type="ECO:0000256" key="1">
    <source>
        <dbReference type="SAM" id="MobiDB-lite"/>
    </source>
</evidence>
<keyword evidence="4" id="KW-1185">Reference proteome</keyword>
<sequence>MTIQHQMFCYSLLAHPSINGLPSPTEREAIRLPRNDRDFSLVLTPALALLPATSATTTTTTSPAAAAATTTTALRRLLHLDLARPAGEAQRLPLAGRRDSAALRRLGRAPLALPALGLVVRPVAHGQPPLRVWLRGRVVVLGQARFPLLLGGLLLARFPSRRRGTLLPFFWFPLPGGCLLLVLGVRRGRDKGRHAGVQQRRDVDAGDELPHGGEGVEVGLGAGVVAAREGRDQAGAGDPVGGVPADHAAEGGAGGGEVGGPGRAEELGARLAEQGRGGAAPGALPVRGGAAELVARVPAAVLRAVQGHGQGHEARRVPDVLVVGAAGGLDVLEEPLQHVDGAVVVLGLHVEMDDGEQETDVREDIGLLQHDGQQLEPLVLVAQVLGGVAQVRGPLEQDRRLGEVTPGHTAAAGVVGRLEGLHVLPPGLLAPLGDQVPPALPLELGVRGELVDDQVRGLARGGGGARVLHEPRVQRGGLVEPLGAVGDLGGDVPEGPLGAVAVAVVVDVDAAVVAEEGGGLVQRAGPVQRVGLLEGAAGLEGGAGRGDGAEGVVVALEAQEGDDLCVLGSGVGVLGGCYGGVGDLEGLVVVVYARAREEGGEGWGHGGKEEGIGGLWVVGSFGWLGWVPPQLWYAHYGLKGLGDGQPQLEVDKVWTCVCDSLDKGVSMNEVC</sequence>
<accession>A0A423V9E4</accession>
<feature type="compositionally biased region" description="Basic and acidic residues" evidence="1">
    <location>
        <begin position="199"/>
        <end position="211"/>
    </location>
</feature>
<keyword evidence="2" id="KW-1133">Transmembrane helix</keyword>
<gene>
    <name evidence="3" type="ORF">VSDG_09922</name>
</gene>
<comment type="caution">
    <text evidence="3">The sequence shown here is derived from an EMBL/GenBank/DDBJ whole genome shotgun (WGS) entry which is preliminary data.</text>
</comment>
<evidence type="ECO:0000313" key="3">
    <source>
        <dbReference type="EMBL" id="ROV87521.1"/>
    </source>
</evidence>
<keyword evidence="2" id="KW-0812">Transmembrane</keyword>
<feature type="compositionally biased region" description="Gly residues" evidence="1">
    <location>
        <begin position="251"/>
        <end position="262"/>
    </location>
</feature>
<feature type="compositionally biased region" description="Low complexity" evidence="1">
    <location>
        <begin position="234"/>
        <end position="246"/>
    </location>
</feature>